<dbReference type="SUPFAM" id="SSF46689">
    <property type="entry name" value="Homeodomain-like"/>
    <property type="match status" value="2"/>
</dbReference>
<evidence type="ECO:0000313" key="2">
    <source>
        <dbReference type="EMBL" id="KRN21857.1"/>
    </source>
</evidence>
<dbReference type="Gene3D" id="1.10.10.10">
    <property type="entry name" value="Winged helix-like DNA-binding domain superfamily/Winged helix DNA-binding domain"/>
    <property type="match status" value="2"/>
</dbReference>
<protein>
    <recommendedName>
        <fullName evidence="4">Transposase</fullName>
    </recommendedName>
</protein>
<dbReference type="GO" id="GO:0003677">
    <property type="term" value="F:DNA binding"/>
    <property type="evidence" value="ECO:0007669"/>
    <property type="project" value="InterPro"/>
</dbReference>
<feature type="compositionally biased region" description="Basic residues" evidence="1">
    <location>
        <begin position="118"/>
        <end position="130"/>
    </location>
</feature>
<dbReference type="PANTHER" id="PTHR33795">
    <property type="entry name" value="INSERTION ELEMENT IS150 PROTEIN INSJ"/>
    <property type="match status" value="1"/>
</dbReference>
<reference evidence="2 3" key="1">
    <citation type="journal article" date="2015" name="Genome Announc.">
        <title>Expanding the biotechnology potential of lactobacilli through comparative genomics of 213 strains and associated genera.</title>
        <authorList>
            <person name="Sun Z."/>
            <person name="Harris H.M."/>
            <person name="McCann A."/>
            <person name="Guo C."/>
            <person name="Argimon S."/>
            <person name="Zhang W."/>
            <person name="Yang X."/>
            <person name="Jeffery I.B."/>
            <person name="Cooney J.C."/>
            <person name="Kagawa T.F."/>
            <person name="Liu W."/>
            <person name="Song Y."/>
            <person name="Salvetti E."/>
            <person name="Wrobel A."/>
            <person name="Rasinkangas P."/>
            <person name="Parkhill J."/>
            <person name="Rea M.C."/>
            <person name="O'Sullivan O."/>
            <person name="Ritari J."/>
            <person name="Douillard F.P."/>
            <person name="Paul Ross R."/>
            <person name="Yang R."/>
            <person name="Briner A.E."/>
            <person name="Felis G.E."/>
            <person name="de Vos W.M."/>
            <person name="Barrangou R."/>
            <person name="Klaenhammer T.R."/>
            <person name="Caufield P.W."/>
            <person name="Cui Y."/>
            <person name="Zhang H."/>
            <person name="O'Toole P.W."/>
        </authorList>
    </citation>
    <scope>NUCLEOTIDE SEQUENCE [LARGE SCALE GENOMIC DNA]</scope>
    <source>
        <strain evidence="2 3">DSM 23365</strain>
    </source>
</reference>
<dbReference type="Proteomes" id="UP000051442">
    <property type="component" value="Unassembled WGS sequence"/>
</dbReference>
<dbReference type="STRING" id="1423804.FD14_GL000861"/>
<dbReference type="InterPro" id="IPR009057">
    <property type="entry name" value="Homeodomain-like_sf"/>
</dbReference>
<dbReference type="InterPro" id="IPR052057">
    <property type="entry name" value="IS150/IS1296_orfA-like"/>
</dbReference>
<evidence type="ECO:0000313" key="3">
    <source>
        <dbReference type="Proteomes" id="UP000051442"/>
    </source>
</evidence>
<dbReference type="InterPro" id="IPR036388">
    <property type="entry name" value="WH-like_DNA-bd_sf"/>
</dbReference>
<dbReference type="AlphaFoldDB" id="A0A0R2EZT3"/>
<name>A0A0R2EZT3_9LACO</name>
<feature type="region of interest" description="Disordered" evidence="1">
    <location>
        <begin position="115"/>
        <end position="140"/>
    </location>
</feature>
<evidence type="ECO:0008006" key="4">
    <source>
        <dbReference type="Google" id="ProtNLM"/>
    </source>
</evidence>
<dbReference type="GO" id="GO:0006313">
    <property type="term" value="P:DNA transposition"/>
    <property type="evidence" value="ECO:0007669"/>
    <property type="project" value="InterPro"/>
</dbReference>
<accession>A0A0R2EZT3</accession>
<dbReference type="OrthoDB" id="2325011at2"/>
<comment type="caution">
    <text evidence="2">The sequence shown here is derived from an EMBL/GenBank/DDBJ whole genome shotgun (WGS) entry which is preliminary data.</text>
</comment>
<keyword evidence="3" id="KW-1185">Reference proteome</keyword>
<dbReference type="PANTHER" id="PTHR33795:SF1">
    <property type="entry name" value="INSERTION ELEMENT IS150 PROTEIN INSJ"/>
    <property type="match status" value="1"/>
</dbReference>
<proteinExistence type="predicted"/>
<dbReference type="PATRIC" id="fig|1423804.4.peg.928"/>
<sequence length="164" mass="18996">MSTYSYETKLGVVGEYLEGETLQSLIKKYHIKRASTALTWVKKYKQLGVIGLQPHVGNQRKYTVEFKQRVLKWKSENKATSVDTAKHFHGVGESSIRKWEAQLKRDGIAGLGQLKGRAATKPKKKPSKKRNQSELERLRQENLDLRMENEFLKKVRALNQKKRN</sequence>
<dbReference type="GO" id="GO:0004803">
    <property type="term" value="F:transposase activity"/>
    <property type="evidence" value="ECO:0007669"/>
    <property type="project" value="InterPro"/>
</dbReference>
<organism evidence="2 3">
    <name type="scientific">Secundilactobacillus similis DSM 23365 = JCM 2765</name>
    <dbReference type="NCBI Taxonomy" id="1423804"/>
    <lineage>
        <taxon>Bacteria</taxon>
        <taxon>Bacillati</taxon>
        <taxon>Bacillota</taxon>
        <taxon>Bacilli</taxon>
        <taxon>Lactobacillales</taxon>
        <taxon>Lactobacillaceae</taxon>
        <taxon>Secundilactobacillus</taxon>
    </lineage>
</organism>
<dbReference type="EMBL" id="AYZM01000103">
    <property type="protein sequence ID" value="KRN21857.1"/>
    <property type="molecule type" value="Genomic_DNA"/>
</dbReference>
<gene>
    <name evidence="2" type="ORF">FD14_GL000861</name>
</gene>
<feature type="compositionally biased region" description="Basic and acidic residues" evidence="1">
    <location>
        <begin position="131"/>
        <end position="140"/>
    </location>
</feature>
<evidence type="ECO:0000256" key="1">
    <source>
        <dbReference type="SAM" id="MobiDB-lite"/>
    </source>
</evidence>